<evidence type="ECO:0000313" key="5">
    <source>
        <dbReference type="EMBL" id="GFH43701.1"/>
    </source>
</evidence>
<dbReference type="InterPro" id="IPR011989">
    <property type="entry name" value="ARM-like"/>
</dbReference>
<dbReference type="GO" id="GO:0005737">
    <property type="term" value="C:cytoplasm"/>
    <property type="evidence" value="ECO:0007669"/>
    <property type="project" value="TreeGrafter"/>
</dbReference>
<evidence type="ECO:0000313" key="6">
    <source>
        <dbReference type="Proteomes" id="UP001054902"/>
    </source>
</evidence>
<dbReference type="Gene3D" id="1.25.10.10">
    <property type="entry name" value="Leucine-rich Repeat Variant"/>
    <property type="match status" value="1"/>
</dbReference>
<dbReference type="EMBL" id="BLLK01000014">
    <property type="protein sequence ID" value="GFH43701.1"/>
    <property type="molecule type" value="Genomic_DNA"/>
</dbReference>
<dbReference type="Proteomes" id="UP001054902">
    <property type="component" value="Unassembled WGS sequence"/>
</dbReference>
<accession>A0AAD3CF84</accession>
<dbReference type="SUPFAM" id="SSF48452">
    <property type="entry name" value="TPR-like"/>
    <property type="match status" value="1"/>
</dbReference>
<gene>
    <name evidence="5" type="ORF">CTEN210_00174</name>
</gene>
<dbReference type="PANTHER" id="PTHR45994:SF1">
    <property type="entry name" value="FI21225P1"/>
    <property type="match status" value="1"/>
</dbReference>
<dbReference type="InterPro" id="IPR011990">
    <property type="entry name" value="TPR-like_helical_dom_sf"/>
</dbReference>
<dbReference type="Gene3D" id="1.25.40.10">
    <property type="entry name" value="Tetratricopeptide repeat domain"/>
    <property type="match status" value="1"/>
</dbReference>
<dbReference type="PANTHER" id="PTHR45994">
    <property type="entry name" value="FI21225P1"/>
    <property type="match status" value="1"/>
</dbReference>
<dbReference type="InterPro" id="IPR016024">
    <property type="entry name" value="ARM-type_fold"/>
</dbReference>
<name>A0AAD3CF84_9STRA</name>
<dbReference type="SUPFAM" id="SSF48371">
    <property type="entry name" value="ARM repeat"/>
    <property type="match status" value="1"/>
</dbReference>
<reference evidence="5 6" key="1">
    <citation type="journal article" date="2021" name="Sci. Rep.">
        <title>The genome of the diatom Chaetoceros tenuissimus carries an ancient integrated fragment of an extant virus.</title>
        <authorList>
            <person name="Hongo Y."/>
            <person name="Kimura K."/>
            <person name="Takaki Y."/>
            <person name="Yoshida Y."/>
            <person name="Baba S."/>
            <person name="Kobayashi G."/>
            <person name="Nagasaki K."/>
            <person name="Hano T."/>
            <person name="Tomaru Y."/>
        </authorList>
    </citation>
    <scope>NUCLEOTIDE SEQUENCE [LARGE SCALE GENOMIC DNA]</scope>
    <source>
        <strain evidence="5 6">NIES-3715</strain>
    </source>
</reference>
<dbReference type="SMART" id="SM00185">
    <property type="entry name" value="ARM"/>
    <property type="match status" value="3"/>
</dbReference>
<evidence type="ECO:0000256" key="3">
    <source>
        <dbReference type="ARBA" id="ARBA00020768"/>
    </source>
</evidence>
<comment type="caution">
    <text evidence="5">The sequence shown here is derived from an EMBL/GenBank/DDBJ whole genome shotgun (WGS) entry which is preliminary data.</text>
</comment>
<keyword evidence="4" id="KW-0963">Cytoplasm</keyword>
<protein>
    <recommendedName>
        <fullName evidence="3">Protein unc-45 homolog B</fullName>
    </recommendedName>
</protein>
<keyword evidence="6" id="KW-1185">Reference proteome</keyword>
<proteinExistence type="predicted"/>
<evidence type="ECO:0000256" key="1">
    <source>
        <dbReference type="ARBA" id="ARBA00004161"/>
    </source>
</evidence>
<evidence type="ECO:0000256" key="2">
    <source>
        <dbReference type="ARBA" id="ARBA00004216"/>
    </source>
</evidence>
<organism evidence="5 6">
    <name type="scientific">Chaetoceros tenuissimus</name>
    <dbReference type="NCBI Taxonomy" id="426638"/>
    <lineage>
        <taxon>Eukaryota</taxon>
        <taxon>Sar</taxon>
        <taxon>Stramenopiles</taxon>
        <taxon>Ochrophyta</taxon>
        <taxon>Bacillariophyta</taxon>
        <taxon>Coscinodiscophyceae</taxon>
        <taxon>Chaetocerotophycidae</taxon>
        <taxon>Chaetocerotales</taxon>
        <taxon>Chaetocerotaceae</taxon>
        <taxon>Chaetoceros</taxon>
    </lineage>
</organism>
<evidence type="ECO:0000256" key="4">
    <source>
        <dbReference type="ARBA" id="ARBA00022490"/>
    </source>
</evidence>
<dbReference type="AlphaFoldDB" id="A0AAD3CF84"/>
<dbReference type="GO" id="GO:0051879">
    <property type="term" value="F:Hsp90 protein binding"/>
    <property type="evidence" value="ECO:0007669"/>
    <property type="project" value="TreeGrafter"/>
</dbReference>
<sequence length="1112" mass="124541">MNLSSVEEIKQEGNKLFQKGKLRDAIARYNEAIESMPVPSSNDNEEKATLCMLRSTLISNKGMCQLKLCETAKSIDNLMQLLNTIDELSLALNHLDRLSCPNQDTKPIRSKMLYRRAKARHLLAMNHSVLVTSTTADIPSIVKWMADAQTDLHQLLSFDGKNKIAQKLLLQMKADNLKLKKDGTISTSSSPLESALQNILQLYQKDHSDEKILSALKFIHSCILDDATNAAHELLKEDMKGGVLLIDLVLQESDDDVKALALRCLASACSYPSFTSAVLVFLQENFSQDFELKFIEVIKSTSSKDVIYGIVALETRLILHRHVCEDDYIYANCVEEKQDIDSNDGYGGMMIWEILNLCDEDSIVCALNLLAAWLEPNPIKIIDANKFEDGAKKSYSKVKEPSEEEIQRMVPRALAEYRKCTALRNRNRENRARRNATIFCEKYQGLQLLLQSASTSKDGYLRKEIVLNVARLFNHIRDEAATKGDDDLYIDQKTRKMIENFLSKSEHHLTIEEIGTDDHFETTANDTTNTGSDEIIRCRQRCLFVNSLLIANGEMGSWALREHWRRSRQEWESLVSNNDNISMSIAAEFASAAAGEKDSRPWVSSLVDSSENGMWRRLLSSNDRGVRSGAASAMAKLGLADKELSSDEGEIMGLLEIAAGLLEEDISDNDSNNQTVSKYTAPLERGVELLNYLSTKTLVKDEIAHGFSLKSMNKESESVIERIVDLSDQKLSSSHSVKYAIASIFCSLSVTIETLRKEAFEDKEITAEQYDDLQAMGKTEEERKMEDFRKESDSENALKSRIKAMVKFNVPKALINLLEEATTTTTEQVVTAFTRMACETTVRGAMIQQGCLRSCINLNRVGELSETEKKIVTLAQHTVAKLLVTTNPALLNTAQCMGAIQPLLQMVRNHESSDLQKFEALLSITNLASLNEGTKQHIIAEKGIPILTYAMFSNHEMVRRAATEAVSNLFPHPKMIEHFQNEENLKVLVAFAADFNENFECARAAAGCIAMLSQDLKVAQTLVKVKNTGLMIKEVIESGQLDLMHRILVAVVDMMAHGEEFKQFVISIGVVAFCDAYVIQYENGNGLEFSESDRQSLHVTIELAKEVVKNAY</sequence>
<dbReference type="InterPro" id="IPR000225">
    <property type="entry name" value="Armadillo"/>
</dbReference>
<comment type="subcellular location">
    <subcellularLocation>
        <location evidence="1">Cytoplasm</location>
        <location evidence="1">Myofibril</location>
        <location evidence="1">Sarcomere</location>
        <location evidence="1">A band</location>
    </subcellularLocation>
    <subcellularLocation>
        <location evidence="2">Cytoplasm</location>
        <location evidence="2">Myofibril</location>
        <location evidence="2">Sarcomere</location>
        <location evidence="2">Z line</location>
    </subcellularLocation>
</comment>